<dbReference type="OrthoDB" id="3211555at2"/>
<dbReference type="EMBL" id="MKQR01000017">
    <property type="protein sequence ID" value="OLR92181.1"/>
    <property type="molecule type" value="Genomic_DNA"/>
</dbReference>
<dbReference type="PANTHER" id="PTHR30173">
    <property type="entry name" value="SIGMA 19 FACTOR"/>
    <property type="match status" value="1"/>
</dbReference>
<keyword evidence="9" id="KW-1185">Reference proteome</keyword>
<proteinExistence type="inferred from homology"/>
<dbReference type="Gene3D" id="1.10.1740.10">
    <property type="match status" value="1"/>
</dbReference>
<dbReference type="NCBIfam" id="NF007214">
    <property type="entry name" value="PRK09636.1"/>
    <property type="match status" value="1"/>
</dbReference>
<dbReference type="SUPFAM" id="SSF88659">
    <property type="entry name" value="Sigma3 and sigma4 domains of RNA polymerase sigma factors"/>
    <property type="match status" value="1"/>
</dbReference>
<dbReference type="Gene3D" id="1.10.10.10">
    <property type="entry name" value="Winged helix-like DNA-binding domain superfamily/Winged helix DNA-binding domain"/>
    <property type="match status" value="1"/>
</dbReference>
<dbReference type="InterPro" id="IPR013249">
    <property type="entry name" value="RNA_pol_sigma70_r4_t2"/>
</dbReference>
<reference evidence="8 9" key="1">
    <citation type="submission" date="2016-10" db="EMBL/GenBank/DDBJ databases">
        <title>The Draft Genome Sequence of Actinokineospora bangkokensis 44EHWT reveals the biosynthetic pathway of antifungal compounds Thailandins with unusual extender unit butylmalonyl-CoA.</title>
        <authorList>
            <person name="Greule A."/>
            <person name="Intra B."/>
            <person name="Flemming S."/>
            <person name="Rommel M.G."/>
            <person name="Panbangred W."/>
            <person name="Bechthold A."/>
        </authorList>
    </citation>
    <scope>NUCLEOTIDE SEQUENCE [LARGE SCALE GENOMIC DNA]</scope>
    <source>
        <strain evidence="8 9">44EHW</strain>
    </source>
</reference>
<dbReference type="Proteomes" id="UP000186040">
    <property type="component" value="Unassembled WGS sequence"/>
</dbReference>
<dbReference type="AlphaFoldDB" id="A0A1Q9LJF7"/>
<dbReference type="NCBIfam" id="TIGR02937">
    <property type="entry name" value="sigma70-ECF"/>
    <property type="match status" value="1"/>
</dbReference>
<feature type="domain" description="RNA polymerase sigma-70 region 2" evidence="6">
    <location>
        <begin position="11"/>
        <end position="69"/>
    </location>
</feature>
<organism evidence="8 9">
    <name type="scientific">Actinokineospora bangkokensis</name>
    <dbReference type="NCBI Taxonomy" id="1193682"/>
    <lineage>
        <taxon>Bacteria</taxon>
        <taxon>Bacillati</taxon>
        <taxon>Actinomycetota</taxon>
        <taxon>Actinomycetes</taxon>
        <taxon>Pseudonocardiales</taxon>
        <taxon>Pseudonocardiaceae</taxon>
        <taxon>Actinokineospora</taxon>
    </lineage>
</organism>
<evidence type="ECO:0000259" key="6">
    <source>
        <dbReference type="Pfam" id="PF04542"/>
    </source>
</evidence>
<dbReference type="Pfam" id="PF04542">
    <property type="entry name" value="Sigma70_r2"/>
    <property type="match status" value="1"/>
</dbReference>
<dbReference type="Gene3D" id="3.10.450.50">
    <property type="match status" value="1"/>
</dbReference>
<dbReference type="GO" id="GO:0003677">
    <property type="term" value="F:DNA binding"/>
    <property type="evidence" value="ECO:0007669"/>
    <property type="project" value="InterPro"/>
</dbReference>
<dbReference type="InterPro" id="IPR052704">
    <property type="entry name" value="ECF_Sigma-70_Domain"/>
</dbReference>
<comment type="similarity">
    <text evidence="1">Belongs to the sigma-70 factor family. ECF subfamily.</text>
</comment>
<evidence type="ECO:0000256" key="3">
    <source>
        <dbReference type="ARBA" id="ARBA00023015"/>
    </source>
</evidence>
<dbReference type="SUPFAM" id="SSF88946">
    <property type="entry name" value="Sigma2 domain of RNA polymerase sigma factors"/>
    <property type="match status" value="1"/>
</dbReference>
<keyword evidence="4" id="KW-0731">Sigma factor</keyword>
<comment type="subunit">
    <text evidence="2">Interacts transiently with the RNA polymerase catalytic core formed by RpoA, RpoB, RpoC and RpoZ (2 alpha, 1 beta, 1 beta' and 1 omega subunit) to form the RNA polymerase holoenzyme that can initiate transcription.</text>
</comment>
<dbReference type="InterPro" id="IPR007627">
    <property type="entry name" value="RNA_pol_sigma70_r2"/>
</dbReference>
<evidence type="ECO:0000256" key="2">
    <source>
        <dbReference type="ARBA" id="ARBA00011344"/>
    </source>
</evidence>
<dbReference type="GO" id="GO:0006352">
    <property type="term" value="P:DNA-templated transcription initiation"/>
    <property type="evidence" value="ECO:0007669"/>
    <property type="project" value="InterPro"/>
</dbReference>
<dbReference type="InterPro" id="IPR013324">
    <property type="entry name" value="RNA_pol_sigma_r3/r4-like"/>
</dbReference>
<dbReference type="SUPFAM" id="SSF54427">
    <property type="entry name" value="NTF2-like"/>
    <property type="match status" value="1"/>
</dbReference>
<dbReference type="Pfam" id="PF08281">
    <property type="entry name" value="Sigma70_r4_2"/>
    <property type="match status" value="1"/>
</dbReference>
<dbReference type="GO" id="GO:0016987">
    <property type="term" value="F:sigma factor activity"/>
    <property type="evidence" value="ECO:0007669"/>
    <property type="project" value="UniProtKB-KW"/>
</dbReference>
<evidence type="ECO:0000256" key="4">
    <source>
        <dbReference type="ARBA" id="ARBA00023082"/>
    </source>
</evidence>
<protein>
    <submittedName>
        <fullName evidence="8">Siderophore-interacting protein</fullName>
    </submittedName>
</protein>
<evidence type="ECO:0000313" key="8">
    <source>
        <dbReference type="EMBL" id="OLR92181.1"/>
    </source>
</evidence>
<comment type="caution">
    <text evidence="8">The sequence shown here is derived from an EMBL/GenBank/DDBJ whole genome shotgun (WGS) entry which is preliminary data.</text>
</comment>
<dbReference type="InterPro" id="IPR036388">
    <property type="entry name" value="WH-like_DNA-bd_sf"/>
</dbReference>
<dbReference type="CDD" id="cd06171">
    <property type="entry name" value="Sigma70_r4"/>
    <property type="match status" value="1"/>
</dbReference>
<accession>A0A1Q9LJF7</accession>
<feature type="domain" description="RNA polymerase sigma factor 70 region 4 type 2" evidence="7">
    <location>
        <begin position="104"/>
        <end position="154"/>
    </location>
</feature>
<dbReference type="InterPro" id="IPR014284">
    <property type="entry name" value="RNA_pol_sigma-70_dom"/>
</dbReference>
<dbReference type="InterPro" id="IPR013325">
    <property type="entry name" value="RNA_pol_sigma_r2"/>
</dbReference>
<keyword evidence="5" id="KW-0804">Transcription</keyword>
<dbReference type="InterPro" id="IPR032710">
    <property type="entry name" value="NTF2-like_dom_sf"/>
</dbReference>
<keyword evidence="3" id="KW-0805">Transcription regulation</keyword>
<evidence type="ECO:0000313" key="9">
    <source>
        <dbReference type="Proteomes" id="UP000186040"/>
    </source>
</evidence>
<evidence type="ECO:0000259" key="7">
    <source>
        <dbReference type="Pfam" id="PF08281"/>
    </source>
</evidence>
<gene>
    <name evidence="8" type="ORF">BJP25_22890</name>
</gene>
<evidence type="ECO:0000256" key="5">
    <source>
        <dbReference type="ARBA" id="ARBA00023163"/>
    </source>
</evidence>
<sequence length="289" mass="30930">MEHETQFAAARERLLAIAYGILGDRGAAEDVVQEAWLRLAGAAGPVEDVTGWLVVATSRLALDVVRSARHRRERYVGPWLPEPVVAPENDPADRVTLDESVGMALLVVLETLSPAERTAFVLHEVFGLPFTEVAEVVGRTPAAVRQLASRARKHVADRSPRFERDPAKQRAVATAFATACEGRDLGALLALLDPAVVLRSDGGGVVTAARNPVRGADKVARFLLGVQAKGTDRVHPVLVNGMPGFLRLRGGRPQGVVSLTVVDGRVAAVDIVVNPEKLARVRATHLEGN</sequence>
<dbReference type="PANTHER" id="PTHR30173:SF43">
    <property type="entry name" value="ECF RNA POLYMERASE SIGMA FACTOR SIGI-RELATED"/>
    <property type="match status" value="1"/>
</dbReference>
<dbReference type="STRING" id="1193682.BJP25_22890"/>
<evidence type="ECO:0000256" key="1">
    <source>
        <dbReference type="ARBA" id="ARBA00010641"/>
    </source>
</evidence>
<name>A0A1Q9LJF7_9PSEU</name>